<dbReference type="RefSeq" id="WP_143116995.1">
    <property type="nucleotide sequence ID" value="NZ_FNOW01000007.1"/>
</dbReference>
<dbReference type="OrthoDB" id="9802640at2"/>
<dbReference type="Proteomes" id="UP000198672">
    <property type="component" value="Unassembled WGS sequence"/>
</dbReference>
<dbReference type="STRING" id="61595.SAMN05421644_1076"/>
<dbReference type="AlphaFoldDB" id="A0A1H3CTN7"/>
<dbReference type="InterPro" id="IPR003615">
    <property type="entry name" value="HNH_nuc"/>
</dbReference>
<protein>
    <recommendedName>
        <fullName evidence="2">HNH nuclease domain-containing protein</fullName>
    </recommendedName>
</protein>
<keyword evidence="1" id="KW-0472">Membrane</keyword>
<name>A0A1H3CTN7_ALLWA</name>
<evidence type="ECO:0000313" key="4">
    <source>
        <dbReference type="Proteomes" id="UP000198672"/>
    </source>
</evidence>
<feature type="transmembrane region" description="Helical" evidence="1">
    <location>
        <begin position="6"/>
        <end position="25"/>
    </location>
</feature>
<reference evidence="4" key="1">
    <citation type="submission" date="2016-10" db="EMBL/GenBank/DDBJ databases">
        <authorList>
            <person name="Varghese N."/>
            <person name="Submissions S."/>
        </authorList>
    </citation>
    <scope>NUCLEOTIDE SEQUENCE [LARGE SCALE GENOMIC DNA]</scope>
    <source>
        <strain evidence="4">DSM 173</strain>
    </source>
</reference>
<sequence>MEHSFLIIIIEVTILISGFVGLWFYKNQFALKNKKNSEFYSDYLNSKKWEDLRRKALERSDYKCEFCSSPYKAVHHVRYPKKYKEDHLDNLLVVCDKCHAKLHGIRDEKMIEKNEKIVVNESENLYSEEVKTGSHIYYFHVRYFAEQKKCLRIIESGKRGERQVEVTEDDLEKFAQNITEGLALLNNKGYVQFEEKILANNCTYFFEIKSAINESKYLKITESRRKDNSVFEKDHVIVFEDEGKLFLIGFRNTINFVKG</sequence>
<proteinExistence type="predicted"/>
<evidence type="ECO:0000259" key="2">
    <source>
        <dbReference type="SMART" id="SM00507"/>
    </source>
</evidence>
<keyword evidence="4" id="KW-1185">Reference proteome</keyword>
<dbReference type="Gene3D" id="1.10.30.50">
    <property type="match status" value="1"/>
</dbReference>
<dbReference type="CDD" id="cd00085">
    <property type="entry name" value="HNHc"/>
    <property type="match status" value="1"/>
</dbReference>
<dbReference type="EMBL" id="FNOW01000007">
    <property type="protein sequence ID" value="SDX57475.1"/>
    <property type="molecule type" value="Genomic_DNA"/>
</dbReference>
<gene>
    <name evidence="3" type="ORF">SAMN05421644_1076</name>
</gene>
<feature type="domain" description="HNH nuclease" evidence="2">
    <location>
        <begin position="51"/>
        <end position="100"/>
    </location>
</feature>
<evidence type="ECO:0000256" key="1">
    <source>
        <dbReference type="SAM" id="Phobius"/>
    </source>
</evidence>
<keyword evidence="1" id="KW-0812">Transmembrane</keyword>
<dbReference type="Gene3D" id="3.10.450.700">
    <property type="match status" value="2"/>
</dbReference>
<organism evidence="3 4">
    <name type="scientific">Allochromatium warmingii</name>
    <name type="common">Chromatium warmingii</name>
    <dbReference type="NCBI Taxonomy" id="61595"/>
    <lineage>
        <taxon>Bacteria</taxon>
        <taxon>Pseudomonadati</taxon>
        <taxon>Pseudomonadota</taxon>
        <taxon>Gammaproteobacteria</taxon>
        <taxon>Chromatiales</taxon>
        <taxon>Chromatiaceae</taxon>
        <taxon>Allochromatium</taxon>
    </lineage>
</organism>
<dbReference type="SMART" id="SM00507">
    <property type="entry name" value="HNHc"/>
    <property type="match status" value="1"/>
</dbReference>
<keyword evidence="1" id="KW-1133">Transmembrane helix</keyword>
<accession>A0A1H3CTN7</accession>
<evidence type="ECO:0000313" key="3">
    <source>
        <dbReference type="EMBL" id="SDX57475.1"/>
    </source>
</evidence>